<dbReference type="Gene3D" id="3.40.50.10610">
    <property type="entry name" value="ABC-type transport auxiliary lipoprotein component"/>
    <property type="match status" value="1"/>
</dbReference>
<dbReference type="EMBL" id="SOQX01000005">
    <property type="protein sequence ID" value="TDY00585.1"/>
    <property type="molecule type" value="Genomic_DNA"/>
</dbReference>
<name>A0A4V3H3U2_9GAMM</name>
<gene>
    <name evidence="2" type="ORF">EDC23_2089</name>
</gene>
<proteinExistence type="predicted"/>
<keyword evidence="3" id="KW-1185">Reference proteome</keyword>
<reference evidence="2 3" key="1">
    <citation type="submission" date="2019-03" db="EMBL/GenBank/DDBJ databases">
        <title>Genomic Encyclopedia of Type Strains, Phase IV (KMG-IV): sequencing the most valuable type-strain genomes for metagenomic binning, comparative biology and taxonomic classification.</title>
        <authorList>
            <person name="Goeker M."/>
        </authorList>
    </citation>
    <scope>NUCLEOTIDE SEQUENCE [LARGE SCALE GENOMIC DNA]</scope>
    <source>
        <strain evidence="2 3">DSM 16326</strain>
    </source>
</reference>
<dbReference type="RefSeq" id="WP_134084235.1">
    <property type="nucleotide sequence ID" value="NZ_SOQX01000005.1"/>
</dbReference>
<evidence type="ECO:0000313" key="2">
    <source>
        <dbReference type="EMBL" id="TDY00585.1"/>
    </source>
</evidence>
<dbReference type="SUPFAM" id="SSF159594">
    <property type="entry name" value="XCC0632-like"/>
    <property type="match status" value="1"/>
</dbReference>
<dbReference type="Pfam" id="PF03886">
    <property type="entry name" value="ABC_trans_aux"/>
    <property type="match status" value="1"/>
</dbReference>
<organism evidence="2 3">
    <name type="scientific">Thiohalophilus thiocyanatoxydans</name>
    <dbReference type="NCBI Taxonomy" id="381308"/>
    <lineage>
        <taxon>Bacteria</taxon>
        <taxon>Pseudomonadati</taxon>
        <taxon>Pseudomonadota</taxon>
        <taxon>Gammaproteobacteria</taxon>
        <taxon>Thiohalomonadales</taxon>
        <taxon>Thiohalophilaceae</taxon>
        <taxon>Thiohalophilus</taxon>
    </lineage>
</organism>
<dbReference type="OrthoDB" id="5795476at2"/>
<sequence>MRSLVQGSRLIGLGLLVITGLSGCSILPEPAPQDIYRLPPSRVADGGAEHRELSLRLQRPSANELLSTTRIVVVPQGHQLNVYPNVRWSSPAPALWRDHLLEAFANDGRITRLSSGREQLRADVELGGTLRAFQVEYAAGVPEVRIRLDAHLVEISGKRIIATRRFAVREAVEGEQVPAVVDAFGRASDALAAELIDWTVAQMN</sequence>
<evidence type="ECO:0000313" key="3">
    <source>
        <dbReference type="Proteomes" id="UP000294914"/>
    </source>
</evidence>
<evidence type="ECO:0000259" key="1">
    <source>
        <dbReference type="Pfam" id="PF03886"/>
    </source>
</evidence>
<comment type="caution">
    <text evidence="2">The sequence shown here is derived from an EMBL/GenBank/DDBJ whole genome shotgun (WGS) entry which is preliminary data.</text>
</comment>
<dbReference type="InterPro" id="IPR005586">
    <property type="entry name" value="ABC_trans_aux"/>
</dbReference>
<dbReference type="PROSITE" id="PS51257">
    <property type="entry name" value="PROKAR_LIPOPROTEIN"/>
    <property type="match status" value="1"/>
</dbReference>
<accession>A0A4V3H3U2</accession>
<protein>
    <submittedName>
        <fullName evidence="2">Cholesterol transport system auxiliary component</fullName>
    </submittedName>
</protein>
<dbReference type="Proteomes" id="UP000294914">
    <property type="component" value="Unassembled WGS sequence"/>
</dbReference>
<dbReference type="AlphaFoldDB" id="A0A4V3H3U2"/>
<feature type="domain" description="ABC-type transport auxiliary lipoprotein component" evidence="1">
    <location>
        <begin position="36"/>
        <end position="194"/>
    </location>
</feature>